<protein>
    <submittedName>
        <fullName evidence="11">Cation transporter</fullName>
    </submittedName>
</protein>
<feature type="transmembrane region" description="Helical" evidence="8">
    <location>
        <begin position="51"/>
        <end position="72"/>
    </location>
</feature>
<proteinExistence type="inferred from homology"/>
<organism evidence="11 12">
    <name type="scientific">Oceanobacillus arenosus</name>
    <dbReference type="NCBI Taxonomy" id="1229153"/>
    <lineage>
        <taxon>Bacteria</taxon>
        <taxon>Bacillati</taxon>
        <taxon>Bacillota</taxon>
        <taxon>Bacilli</taxon>
        <taxon>Bacillales</taxon>
        <taxon>Bacillaceae</taxon>
        <taxon>Oceanobacillus</taxon>
    </lineage>
</organism>
<reference evidence="12" key="1">
    <citation type="submission" date="2017-11" db="EMBL/GenBank/DDBJ databases">
        <authorList>
            <person name="Zhu W."/>
        </authorList>
    </citation>
    <scope>NUCLEOTIDE SEQUENCE [LARGE SCALE GENOMIC DNA]</scope>
    <source>
        <strain evidence="12">CAU 1183</strain>
    </source>
</reference>
<gene>
    <name evidence="11" type="ORF">CWR48_12620</name>
</gene>
<feature type="transmembrane region" description="Helical" evidence="8">
    <location>
        <begin position="191"/>
        <end position="208"/>
    </location>
</feature>
<keyword evidence="12" id="KW-1185">Reference proteome</keyword>
<dbReference type="AlphaFoldDB" id="A0A3D8PSZ0"/>
<evidence type="ECO:0000313" key="12">
    <source>
        <dbReference type="Proteomes" id="UP000257143"/>
    </source>
</evidence>
<dbReference type="Proteomes" id="UP000257143">
    <property type="component" value="Unassembled WGS sequence"/>
</dbReference>
<evidence type="ECO:0000256" key="1">
    <source>
        <dbReference type="ARBA" id="ARBA00004141"/>
    </source>
</evidence>
<feature type="transmembrane region" description="Helical" evidence="8">
    <location>
        <begin position="92"/>
        <end position="114"/>
    </location>
</feature>
<dbReference type="Gene3D" id="1.20.1510.10">
    <property type="entry name" value="Cation efflux protein transmembrane domain"/>
    <property type="match status" value="1"/>
</dbReference>
<dbReference type="PANTHER" id="PTHR11562:SF17">
    <property type="entry name" value="RE54080P-RELATED"/>
    <property type="match status" value="1"/>
</dbReference>
<evidence type="ECO:0000259" key="9">
    <source>
        <dbReference type="Pfam" id="PF01545"/>
    </source>
</evidence>
<feature type="domain" description="Cation efflux protein transmembrane" evidence="9">
    <location>
        <begin position="25"/>
        <end position="216"/>
    </location>
</feature>
<comment type="similarity">
    <text evidence="2">Belongs to the cation diffusion facilitator (CDF) transporter (TC 2.A.4) family. SLC30A subfamily.</text>
</comment>
<dbReference type="GO" id="GO:0005886">
    <property type="term" value="C:plasma membrane"/>
    <property type="evidence" value="ECO:0007669"/>
    <property type="project" value="TreeGrafter"/>
</dbReference>
<evidence type="ECO:0000256" key="5">
    <source>
        <dbReference type="ARBA" id="ARBA00022989"/>
    </source>
</evidence>
<dbReference type="InterPro" id="IPR002524">
    <property type="entry name" value="Cation_efflux"/>
</dbReference>
<evidence type="ECO:0000256" key="6">
    <source>
        <dbReference type="ARBA" id="ARBA00023065"/>
    </source>
</evidence>
<evidence type="ECO:0000256" key="8">
    <source>
        <dbReference type="SAM" id="Phobius"/>
    </source>
</evidence>
<keyword evidence="3" id="KW-0813">Transport</keyword>
<keyword evidence="4 8" id="KW-0812">Transmembrane</keyword>
<dbReference type="InterPro" id="IPR036837">
    <property type="entry name" value="Cation_efflux_CTD_sf"/>
</dbReference>
<keyword evidence="5 8" id="KW-1133">Transmembrane helix</keyword>
<keyword evidence="6" id="KW-0406">Ion transport</keyword>
<dbReference type="InterPro" id="IPR050681">
    <property type="entry name" value="CDF/SLC30A"/>
</dbReference>
<evidence type="ECO:0000256" key="3">
    <source>
        <dbReference type="ARBA" id="ARBA00022448"/>
    </source>
</evidence>
<feature type="transmembrane region" description="Helical" evidence="8">
    <location>
        <begin position="126"/>
        <end position="146"/>
    </location>
</feature>
<keyword evidence="7 8" id="KW-0472">Membrane</keyword>
<evidence type="ECO:0000256" key="7">
    <source>
        <dbReference type="ARBA" id="ARBA00023136"/>
    </source>
</evidence>
<name>A0A3D8PSZ0_9BACI</name>
<feature type="transmembrane region" description="Helical" evidence="8">
    <location>
        <begin position="24"/>
        <end position="45"/>
    </location>
</feature>
<dbReference type="EMBL" id="PIOC01000017">
    <property type="protein sequence ID" value="RDW18411.1"/>
    <property type="molecule type" value="Genomic_DNA"/>
</dbReference>
<evidence type="ECO:0000256" key="4">
    <source>
        <dbReference type="ARBA" id="ARBA00022692"/>
    </source>
</evidence>
<dbReference type="InterPro" id="IPR058533">
    <property type="entry name" value="Cation_efflux_TM"/>
</dbReference>
<dbReference type="InterPro" id="IPR027469">
    <property type="entry name" value="Cation_efflux_TMD_sf"/>
</dbReference>
<feature type="transmembrane region" description="Helical" evidence="8">
    <location>
        <begin position="158"/>
        <end position="185"/>
    </location>
</feature>
<evidence type="ECO:0000256" key="2">
    <source>
        <dbReference type="ARBA" id="ARBA00008873"/>
    </source>
</evidence>
<dbReference type="InterPro" id="IPR027470">
    <property type="entry name" value="Cation_efflux_CTD"/>
</dbReference>
<dbReference type="GO" id="GO:0005385">
    <property type="term" value="F:zinc ion transmembrane transporter activity"/>
    <property type="evidence" value="ECO:0007669"/>
    <property type="project" value="TreeGrafter"/>
</dbReference>
<dbReference type="Pfam" id="PF16916">
    <property type="entry name" value="ZT_dimer"/>
    <property type="match status" value="1"/>
</dbReference>
<evidence type="ECO:0000259" key="10">
    <source>
        <dbReference type="Pfam" id="PF16916"/>
    </source>
</evidence>
<comment type="caution">
    <text evidence="11">The sequence shown here is derived from an EMBL/GenBank/DDBJ whole genome shotgun (WGS) entry which is preliminary data.</text>
</comment>
<comment type="subcellular location">
    <subcellularLocation>
        <location evidence="1">Membrane</location>
        <topology evidence="1">Multi-pass membrane protein</topology>
    </subcellularLocation>
</comment>
<dbReference type="NCBIfam" id="TIGR01297">
    <property type="entry name" value="CDF"/>
    <property type="match status" value="1"/>
</dbReference>
<accession>A0A3D8PSZ0</accession>
<dbReference type="Pfam" id="PF01545">
    <property type="entry name" value="Cation_efflux"/>
    <property type="match status" value="1"/>
</dbReference>
<dbReference type="SUPFAM" id="SSF160240">
    <property type="entry name" value="Cation efflux protein cytoplasmic domain-like"/>
    <property type="match status" value="1"/>
</dbReference>
<sequence>MQMGNHHDDHSIGHHHHHTSNIRVLFFSFIIIFLFMIIEAIGGIVTNSLALISDAGHMLSDAAAMGLSLVAFKIGERKATMDKTYGYRRFEIIAAFINGAALILIAIFIFFEAIQRFVEPPTVNGSMMIIAIIGLIINIVVAWLLMRGNSKENLNLRSALLHVFGDLLGSVGAIIAGSLILLFGWNIADPIASVVVAILIIFSGFRITKDSLNILMEGKPENINVTAIKESLSKMDGIEDVHDLHVWSITSEFPTLSCHLIVNESINRDDLLQQANELIHHHFNISHCTIQMEGIHSTIHKNCDSCD</sequence>
<feature type="domain" description="Cation efflux protein cytoplasmic" evidence="10">
    <location>
        <begin position="220"/>
        <end position="293"/>
    </location>
</feature>
<dbReference type="PANTHER" id="PTHR11562">
    <property type="entry name" value="CATION EFFLUX PROTEIN/ ZINC TRANSPORTER"/>
    <property type="match status" value="1"/>
</dbReference>
<evidence type="ECO:0000313" key="11">
    <source>
        <dbReference type="EMBL" id="RDW18411.1"/>
    </source>
</evidence>
<dbReference type="SUPFAM" id="SSF161111">
    <property type="entry name" value="Cation efflux protein transmembrane domain-like"/>
    <property type="match status" value="1"/>
</dbReference>